<comment type="caution">
    <text evidence="1">The sequence shown here is derived from an EMBL/GenBank/DDBJ whole genome shotgun (WGS) entry which is preliminary data.</text>
</comment>
<dbReference type="Proteomes" id="UP000252792">
    <property type="component" value="Unassembled WGS sequence"/>
</dbReference>
<accession>A0A366IYA9</accession>
<evidence type="ECO:0000313" key="1">
    <source>
        <dbReference type="EMBL" id="RBP79567.1"/>
    </source>
</evidence>
<dbReference type="EMBL" id="QNSE01000013">
    <property type="protein sequence ID" value="RBP79567.1"/>
    <property type="molecule type" value="Genomic_DNA"/>
</dbReference>
<keyword evidence="2" id="KW-1185">Reference proteome</keyword>
<protein>
    <submittedName>
        <fullName evidence="1">Uncharacterized protein</fullName>
    </submittedName>
</protein>
<gene>
    <name evidence="1" type="ORF">DFP80_11323</name>
</gene>
<reference evidence="1 2" key="1">
    <citation type="submission" date="2018-06" db="EMBL/GenBank/DDBJ databases">
        <title>Genomic Encyclopedia of Type Strains, Phase III (KMG-III): the genomes of soil and plant-associated and newly described type strains.</title>
        <authorList>
            <person name="Whitman W."/>
        </authorList>
    </citation>
    <scope>NUCLEOTIDE SEQUENCE [LARGE SCALE GENOMIC DNA]</scope>
    <source>
        <strain evidence="1 2">CECT 7377</strain>
    </source>
</reference>
<name>A0A366IYA9_9GAMM</name>
<organism evidence="1 2">
    <name type="scientific">Marinomonas rhizomae</name>
    <dbReference type="NCBI Taxonomy" id="491948"/>
    <lineage>
        <taxon>Bacteria</taxon>
        <taxon>Pseudomonadati</taxon>
        <taxon>Pseudomonadota</taxon>
        <taxon>Gammaproteobacteria</taxon>
        <taxon>Oceanospirillales</taxon>
        <taxon>Oceanospirillaceae</taxon>
        <taxon>Marinomonas</taxon>
    </lineage>
</organism>
<dbReference type="AlphaFoldDB" id="A0A366IYA9"/>
<proteinExistence type="predicted"/>
<evidence type="ECO:0000313" key="2">
    <source>
        <dbReference type="Proteomes" id="UP000252792"/>
    </source>
</evidence>
<sequence>MYLKQNKLNLGIKQPAVRAFRLERKNSSHLASMFGEHPYDYHLFPSPLAAVTAKTDNNAKALTGAKTTQ</sequence>